<organism evidence="9 10">
    <name type="scientific">Kitasatospora cheerisanensis KCTC 2395</name>
    <dbReference type="NCBI Taxonomy" id="1348663"/>
    <lineage>
        <taxon>Bacteria</taxon>
        <taxon>Bacillati</taxon>
        <taxon>Actinomycetota</taxon>
        <taxon>Actinomycetes</taxon>
        <taxon>Kitasatosporales</taxon>
        <taxon>Streptomycetaceae</taxon>
        <taxon>Kitasatospora</taxon>
    </lineage>
</organism>
<evidence type="ECO:0000256" key="2">
    <source>
        <dbReference type="ARBA" id="ARBA00005914"/>
    </source>
</evidence>
<feature type="transmembrane region" description="Helical" evidence="8">
    <location>
        <begin position="143"/>
        <end position="161"/>
    </location>
</feature>
<protein>
    <submittedName>
        <fullName evidence="9">Urea transporter</fullName>
    </submittedName>
</protein>
<comment type="caution">
    <text evidence="9">The sequence shown here is derived from an EMBL/GenBank/DDBJ whole genome shotgun (WGS) entry which is preliminary data.</text>
</comment>
<evidence type="ECO:0000256" key="4">
    <source>
        <dbReference type="ARBA" id="ARBA00022692"/>
    </source>
</evidence>
<name>A0A066YM35_9ACTN</name>
<feature type="transmembrane region" description="Helical" evidence="8">
    <location>
        <begin position="270"/>
        <end position="291"/>
    </location>
</feature>
<dbReference type="Proteomes" id="UP000027178">
    <property type="component" value="Unassembled WGS sequence"/>
</dbReference>
<dbReference type="RefSeq" id="WP_051653726.1">
    <property type="nucleotide sequence ID" value="NZ_KK853997.1"/>
</dbReference>
<feature type="transmembrane region" description="Helical" evidence="8">
    <location>
        <begin position="87"/>
        <end position="104"/>
    </location>
</feature>
<evidence type="ECO:0000256" key="7">
    <source>
        <dbReference type="PIRSR" id="PIRSR016502-1"/>
    </source>
</evidence>
<dbReference type="GO" id="GO:0005886">
    <property type="term" value="C:plasma membrane"/>
    <property type="evidence" value="ECO:0007669"/>
    <property type="project" value="UniProtKB-SubCell"/>
</dbReference>
<evidence type="ECO:0000313" key="10">
    <source>
        <dbReference type="Proteomes" id="UP000027178"/>
    </source>
</evidence>
<evidence type="ECO:0000256" key="5">
    <source>
        <dbReference type="ARBA" id="ARBA00022989"/>
    </source>
</evidence>
<dbReference type="Gene3D" id="1.10.3430.10">
    <property type="entry name" value="Ammonium transporter AmtB like domains"/>
    <property type="match status" value="1"/>
</dbReference>
<keyword evidence="6 8" id="KW-0472">Membrane</keyword>
<dbReference type="AlphaFoldDB" id="A0A066YM35"/>
<evidence type="ECO:0000313" key="9">
    <source>
        <dbReference type="EMBL" id="KDN81004.1"/>
    </source>
</evidence>
<sequence length="326" mass="33552">MTRSAPDGPRPGPGPTWDREPLAYLVASLRGVGQVDLQPQLLTGALILAGLWAAGWKVGLFASLGTLISTAAAYAFGVDRGSISQGLQGYSGCLTGIALVTFLGHHPATYILTVVGCVVCTVLTAALAVLARPYGLTPLTAPFCLVSGVMVLGAPSFARIWHGAPPPATDPTVGDTGITFSDLWHAFFTNVSQVFLVNSWYVGLIMLAGLACAGVRVLLAAALGSIAGIVAAWALGAPTEQIANGIYGYNAVLVAIAVGAVFLANTPWNAGYALFGAALSTGLTAAITSLFKPFHGHTFTWPFILSTWALMAAVPLLPRLRPAPAG</sequence>
<dbReference type="PANTHER" id="PTHR10464:SF4">
    <property type="entry name" value="UREA TRANSPORTER"/>
    <property type="match status" value="1"/>
</dbReference>
<gene>
    <name evidence="9" type="ORF">KCH_70980</name>
</gene>
<dbReference type="eggNOG" id="COG4413">
    <property type="taxonomic scope" value="Bacteria"/>
</dbReference>
<evidence type="ECO:0000256" key="3">
    <source>
        <dbReference type="ARBA" id="ARBA00022475"/>
    </source>
</evidence>
<dbReference type="HOGENOM" id="CLU_047509_0_1_11"/>
<dbReference type="Pfam" id="PF03253">
    <property type="entry name" value="UT"/>
    <property type="match status" value="1"/>
</dbReference>
<dbReference type="PATRIC" id="fig|1348663.4.peg.6867"/>
<keyword evidence="3" id="KW-1003">Cell membrane</keyword>
<comment type="similarity">
    <text evidence="2">Belongs to the urea transporter family.</text>
</comment>
<dbReference type="PIRSF" id="PIRSF016502">
    <property type="entry name" value="Urea_transporter"/>
    <property type="match status" value="1"/>
</dbReference>
<feature type="site" description="Important for channel permeability" evidence="7">
    <location>
        <position position="300"/>
    </location>
</feature>
<keyword evidence="10" id="KW-1185">Reference proteome</keyword>
<dbReference type="InterPro" id="IPR004937">
    <property type="entry name" value="Urea_transporter"/>
</dbReference>
<keyword evidence="4 8" id="KW-0812">Transmembrane</keyword>
<evidence type="ECO:0000256" key="8">
    <source>
        <dbReference type="SAM" id="Phobius"/>
    </source>
</evidence>
<reference evidence="9 10" key="1">
    <citation type="submission" date="2014-05" db="EMBL/GenBank/DDBJ databases">
        <title>Draft Genome Sequence of Kitasatospora cheerisanensis KCTC 2395.</title>
        <authorList>
            <person name="Nam D.H."/>
        </authorList>
    </citation>
    <scope>NUCLEOTIDE SEQUENCE [LARGE SCALE GENOMIC DNA]</scope>
    <source>
        <strain evidence="9 10">KCTC 2395</strain>
    </source>
</reference>
<comment type="subcellular location">
    <subcellularLocation>
        <location evidence="1">Cell membrane</location>
        <topology evidence="1">Multi-pass membrane protein</topology>
    </subcellularLocation>
</comment>
<feature type="transmembrane region" description="Helical" evidence="8">
    <location>
        <begin position="45"/>
        <end position="75"/>
    </location>
</feature>
<evidence type="ECO:0000256" key="1">
    <source>
        <dbReference type="ARBA" id="ARBA00004651"/>
    </source>
</evidence>
<proteinExistence type="inferred from homology"/>
<dbReference type="OrthoDB" id="3672812at2"/>
<evidence type="ECO:0000256" key="6">
    <source>
        <dbReference type="ARBA" id="ARBA00023136"/>
    </source>
</evidence>
<accession>A0A066YM35</accession>
<dbReference type="InterPro" id="IPR029020">
    <property type="entry name" value="Ammonium/urea_transptr"/>
</dbReference>
<feature type="transmembrane region" description="Helical" evidence="8">
    <location>
        <begin position="201"/>
        <end position="234"/>
    </location>
</feature>
<dbReference type="GO" id="GO:0015204">
    <property type="term" value="F:urea transmembrane transporter activity"/>
    <property type="evidence" value="ECO:0007669"/>
    <property type="project" value="InterPro"/>
</dbReference>
<dbReference type="EMBL" id="JNBY01000155">
    <property type="protein sequence ID" value="KDN81004.1"/>
    <property type="molecule type" value="Genomic_DNA"/>
</dbReference>
<feature type="transmembrane region" description="Helical" evidence="8">
    <location>
        <begin position="298"/>
        <end position="317"/>
    </location>
</feature>
<keyword evidence="5 8" id="KW-1133">Transmembrane helix</keyword>
<feature type="transmembrane region" description="Helical" evidence="8">
    <location>
        <begin position="246"/>
        <end position="264"/>
    </location>
</feature>
<feature type="transmembrane region" description="Helical" evidence="8">
    <location>
        <begin position="110"/>
        <end position="131"/>
    </location>
</feature>
<dbReference type="PANTHER" id="PTHR10464">
    <property type="entry name" value="UREA TRANSPORTER"/>
    <property type="match status" value="1"/>
</dbReference>